<reference evidence="6 7" key="1">
    <citation type="submission" date="2017-12" db="EMBL/GenBank/DDBJ databases">
        <authorList>
            <consortium name="DOE Joint Genome Institute"/>
            <person name="Haridas S."/>
            <person name="Kjaerbolling I."/>
            <person name="Vesth T.C."/>
            <person name="Frisvad J.C."/>
            <person name="Nybo J.L."/>
            <person name="Theobald S."/>
            <person name="Kuo A."/>
            <person name="Bowyer P."/>
            <person name="Matsuda Y."/>
            <person name="Mondo S."/>
            <person name="Lyhne E.K."/>
            <person name="Kogle M.E."/>
            <person name="Clum A."/>
            <person name="Lipzen A."/>
            <person name="Salamov A."/>
            <person name="Ngan C.Y."/>
            <person name="Daum C."/>
            <person name="Chiniquy J."/>
            <person name="Barry K."/>
            <person name="LaButti K."/>
            <person name="Simmons B.A."/>
            <person name="Magnuson J.K."/>
            <person name="Mortensen U.H."/>
            <person name="Larsen T.O."/>
            <person name="Grigoriev I.V."/>
            <person name="Baker S.E."/>
            <person name="Andersen M.R."/>
            <person name="Nordberg H.P."/>
            <person name="Cantor M.N."/>
            <person name="Hua S.X."/>
        </authorList>
    </citation>
    <scope>NUCLEOTIDE SEQUENCE [LARGE SCALE GENOMIC DNA]</scope>
    <source>
        <strain evidence="6 7">CBS 102.13</strain>
    </source>
</reference>
<dbReference type="RefSeq" id="XP_024670054.1">
    <property type="nucleotide sequence ID" value="XM_024819283.1"/>
</dbReference>
<organism evidence="6 7">
    <name type="scientific">Aspergillus candidus</name>
    <dbReference type="NCBI Taxonomy" id="41067"/>
    <lineage>
        <taxon>Eukaryota</taxon>
        <taxon>Fungi</taxon>
        <taxon>Dikarya</taxon>
        <taxon>Ascomycota</taxon>
        <taxon>Pezizomycotina</taxon>
        <taxon>Eurotiomycetes</taxon>
        <taxon>Eurotiomycetidae</taxon>
        <taxon>Eurotiales</taxon>
        <taxon>Aspergillaceae</taxon>
        <taxon>Aspergillus</taxon>
        <taxon>Aspergillus subgen. Circumdati</taxon>
    </lineage>
</organism>
<feature type="compositionally biased region" description="Polar residues" evidence="4">
    <location>
        <begin position="634"/>
        <end position="643"/>
    </location>
</feature>
<keyword evidence="3" id="KW-0539">Nucleus</keyword>
<dbReference type="GO" id="GO:0006351">
    <property type="term" value="P:DNA-templated transcription"/>
    <property type="evidence" value="ECO:0007669"/>
    <property type="project" value="InterPro"/>
</dbReference>
<dbReference type="GO" id="GO:0008270">
    <property type="term" value="F:zinc ion binding"/>
    <property type="evidence" value="ECO:0007669"/>
    <property type="project" value="InterPro"/>
</dbReference>
<dbReference type="Pfam" id="PF04082">
    <property type="entry name" value="Fungal_trans"/>
    <property type="match status" value="1"/>
</dbReference>
<dbReference type="AlphaFoldDB" id="A0A2I2F5X8"/>
<evidence type="ECO:0000313" key="6">
    <source>
        <dbReference type="EMBL" id="PLB36042.1"/>
    </source>
</evidence>
<dbReference type="CDD" id="cd12148">
    <property type="entry name" value="fungal_TF_MHR"/>
    <property type="match status" value="1"/>
</dbReference>
<feature type="region of interest" description="Disordered" evidence="4">
    <location>
        <begin position="1"/>
        <end position="31"/>
    </location>
</feature>
<dbReference type="InterPro" id="IPR053187">
    <property type="entry name" value="Notoamide_regulator"/>
</dbReference>
<dbReference type="GO" id="GO:0003677">
    <property type="term" value="F:DNA binding"/>
    <property type="evidence" value="ECO:0007669"/>
    <property type="project" value="InterPro"/>
</dbReference>
<evidence type="ECO:0000259" key="5">
    <source>
        <dbReference type="Pfam" id="PF04082"/>
    </source>
</evidence>
<dbReference type="EMBL" id="KZ559155">
    <property type="protein sequence ID" value="PLB36042.1"/>
    <property type="molecule type" value="Genomic_DNA"/>
</dbReference>
<keyword evidence="1" id="KW-0805">Transcription regulation</keyword>
<dbReference type="PANTHER" id="PTHR47256:SF5">
    <property type="entry name" value="ZN(II)2CYS6 TRANSCRIPTION FACTOR (EUROFUNG)"/>
    <property type="match status" value="1"/>
</dbReference>
<accession>A0A2I2F5X8</accession>
<dbReference type="InterPro" id="IPR007219">
    <property type="entry name" value="XnlR_reg_dom"/>
</dbReference>
<dbReference type="Proteomes" id="UP000234585">
    <property type="component" value="Unassembled WGS sequence"/>
</dbReference>
<keyword evidence="7" id="KW-1185">Reference proteome</keyword>
<dbReference type="PANTHER" id="PTHR47256">
    <property type="entry name" value="ZN(II)2CYS6 TRANSCRIPTION FACTOR (EUROFUNG)-RELATED"/>
    <property type="match status" value="1"/>
</dbReference>
<feature type="domain" description="Xylanolytic transcriptional activator regulatory" evidence="5">
    <location>
        <begin position="143"/>
        <end position="312"/>
    </location>
</feature>
<protein>
    <submittedName>
        <fullName evidence="6">Pathway-specific regulatory protein</fullName>
    </submittedName>
</protein>
<evidence type="ECO:0000256" key="2">
    <source>
        <dbReference type="ARBA" id="ARBA00023163"/>
    </source>
</evidence>
<name>A0A2I2F5X8_ASPCN</name>
<evidence type="ECO:0000256" key="4">
    <source>
        <dbReference type="SAM" id="MobiDB-lite"/>
    </source>
</evidence>
<keyword evidence="2" id="KW-0804">Transcription</keyword>
<evidence type="ECO:0000256" key="1">
    <source>
        <dbReference type="ARBA" id="ARBA00023015"/>
    </source>
</evidence>
<evidence type="ECO:0000313" key="7">
    <source>
        <dbReference type="Proteomes" id="UP000234585"/>
    </source>
</evidence>
<dbReference type="GeneID" id="36526443"/>
<gene>
    <name evidence="6" type="ORF">BDW47DRAFT_54447</name>
</gene>
<dbReference type="OrthoDB" id="2593732at2759"/>
<feature type="region of interest" description="Disordered" evidence="4">
    <location>
        <begin position="615"/>
        <end position="643"/>
    </location>
</feature>
<proteinExistence type="predicted"/>
<evidence type="ECO:0000256" key="3">
    <source>
        <dbReference type="ARBA" id="ARBA00023242"/>
    </source>
</evidence>
<sequence length="643" mass="73161">MADIGKDTRSDRQDHGHAAKQDPDGPNDRDNKLINDLFNIIRSADERHTRTLLQMIRRHATIQEVRAFMDSVVPRNATAETNGTWLPTARGTKRRADAETGRLEHRSKVMDIDYMCNMAYFKVPAKPWTTVTDDDNLVSHLVSLYFTWDYPFYAFVDRDILLRYMIIGNVNSDLCSPFLVNAILANACMYAEGSEINMTAEDVDTMSTKFLAEAERHLGAHQFDRGSVVRLASLQAALLLYERYSMSGEDGNGYALLNLAIDLGEALGIINGPKLNLSKTHMTEDMISSIKRTAWGLFQVDTVVHANFLRPCRVNEVSIDRIARDDSDKDEQWVPYPIDGQARPFWMSEYFDESCRLSYIARDICHIYHENVEPGIDVVERKEHFYKSLRQWESELPTKFSDTKTLAPHFVLLKMRYHALTIILSFEHFQGAVPCDARGWQQSHGKYSGVVDPHALETALSSAREISALVRLHRCEFGIRRSHQYVMYVIMLALFTMLEHQSFDVLDRDFLSLTSAFSMIYHNTPVGRKLFPVFRQSVTVRTGGRPTFDFVELAHQAQGLAVLSAFSDTSAQQGGYRKAQRELYARDPDLCGPEDHSPDQLPPMEEMLRMYERLSVGKELNPHTPPSEAFRFSPSDNSGSSSA</sequence>